<evidence type="ECO:0000259" key="1">
    <source>
        <dbReference type="Pfam" id="PF01370"/>
    </source>
</evidence>
<keyword evidence="3" id="KW-1185">Reference proteome</keyword>
<dbReference type="GO" id="GO:0004029">
    <property type="term" value="F:aldehyde dehydrogenase (NAD+) activity"/>
    <property type="evidence" value="ECO:0007669"/>
    <property type="project" value="TreeGrafter"/>
</dbReference>
<proteinExistence type="predicted"/>
<sequence>MGKTIFITGGSGYVGRTLIALALSQGYTVTALSRSPSSDTLLTSLGAAPIRGDLTTLSILTSSAAASDIVISIADALASDHSLPQTERFRINDAANNALAAGLAGTGKPLITTGGSLHAAALPDHSLTDETSPGWPEGHWAAFDLGGVQRRWLDMGVRVCQVRLAPYVYGRGGSGVGLFMKMWAQAGQGMVIDGGAVWTTAVHVDDAVRLYLLVAEKGRAGESYNATAETHVTQAQLAGAICRTVDIPCKELSFDEAVPKVGPFLAGFLSVENRASNRKAREELGWEVRGKGILEDIGNGSYVEVARALKDGRDA</sequence>
<feature type="domain" description="NAD-dependent epimerase/dehydratase" evidence="1">
    <location>
        <begin position="5"/>
        <end position="225"/>
    </location>
</feature>
<dbReference type="PANTHER" id="PTHR48079">
    <property type="entry name" value="PROTEIN YEEZ"/>
    <property type="match status" value="1"/>
</dbReference>
<dbReference type="OrthoDB" id="10262413at2759"/>
<accession>A0A9W8X1K8</accession>
<reference evidence="2" key="1">
    <citation type="submission" date="2022-10" db="EMBL/GenBank/DDBJ databases">
        <title>Tapping the CABI collections for fungal endophytes: first genome assemblies for Collariella, Neodidymelliopsis, Ascochyta clinopodiicola, Didymella pomorum, Didymosphaeria variabile, Neocosmospora piperis and Neocucurbitaria cava.</title>
        <authorList>
            <person name="Hill R."/>
        </authorList>
    </citation>
    <scope>NUCLEOTIDE SEQUENCE</scope>
    <source>
        <strain evidence="2">IMI 360193</strain>
    </source>
</reference>
<organism evidence="2 3">
    <name type="scientific">Didymella glomerata</name>
    <dbReference type="NCBI Taxonomy" id="749621"/>
    <lineage>
        <taxon>Eukaryota</taxon>
        <taxon>Fungi</taxon>
        <taxon>Dikarya</taxon>
        <taxon>Ascomycota</taxon>
        <taxon>Pezizomycotina</taxon>
        <taxon>Dothideomycetes</taxon>
        <taxon>Pleosporomycetidae</taxon>
        <taxon>Pleosporales</taxon>
        <taxon>Pleosporineae</taxon>
        <taxon>Didymellaceae</taxon>
        <taxon>Didymella</taxon>
    </lineage>
</organism>
<comment type="caution">
    <text evidence="2">The sequence shown here is derived from an EMBL/GenBank/DDBJ whole genome shotgun (WGS) entry which is preliminary data.</text>
</comment>
<dbReference type="Gene3D" id="3.40.50.720">
    <property type="entry name" value="NAD(P)-binding Rossmann-like Domain"/>
    <property type="match status" value="1"/>
</dbReference>
<dbReference type="Proteomes" id="UP001140562">
    <property type="component" value="Unassembled WGS sequence"/>
</dbReference>
<dbReference type="InterPro" id="IPR001509">
    <property type="entry name" value="Epimerase_deHydtase"/>
</dbReference>
<dbReference type="Pfam" id="PF01370">
    <property type="entry name" value="Epimerase"/>
    <property type="match status" value="1"/>
</dbReference>
<name>A0A9W8X1K8_9PLEO</name>
<evidence type="ECO:0000313" key="3">
    <source>
        <dbReference type="Proteomes" id="UP001140562"/>
    </source>
</evidence>
<gene>
    <name evidence="2" type="ORF">N0V87_004063</name>
</gene>
<dbReference type="PANTHER" id="PTHR48079:SF5">
    <property type="entry name" value="DEPENDENT EPIMERASE_DEHYDRATASE, PUTATIVE (AFU_ORTHOLOGUE AFUA_7G00180)-RELATED"/>
    <property type="match status" value="1"/>
</dbReference>
<dbReference type="AlphaFoldDB" id="A0A9W8X1K8"/>
<evidence type="ECO:0000313" key="2">
    <source>
        <dbReference type="EMBL" id="KAJ4338295.1"/>
    </source>
</evidence>
<dbReference type="InterPro" id="IPR036291">
    <property type="entry name" value="NAD(P)-bd_dom_sf"/>
</dbReference>
<dbReference type="GO" id="GO:0005737">
    <property type="term" value="C:cytoplasm"/>
    <property type="evidence" value="ECO:0007669"/>
    <property type="project" value="TreeGrafter"/>
</dbReference>
<dbReference type="EMBL" id="JAPEUV010000031">
    <property type="protein sequence ID" value="KAJ4338295.1"/>
    <property type="molecule type" value="Genomic_DNA"/>
</dbReference>
<protein>
    <recommendedName>
        <fullName evidence="1">NAD-dependent epimerase/dehydratase domain-containing protein</fullName>
    </recommendedName>
</protein>
<dbReference type="InterPro" id="IPR051783">
    <property type="entry name" value="NAD(P)-dependent_oxidoreduct"/>
</dbReference>
<dbReference type="SUPFAM" id="SSF51735">
    <property type="entry name" value="NAD(P)-binding Rossmann-fold domains"/>
    <property type="match status" value="1"/>
</dbReference>